<evidence type="ECO:0000313" key="2">
    <source>
        <dbReference type="EMBL" id="GAA1553235.1"/>
    </source>
</evidence>
<protein>
    <submittedName>
        <fullName evidence="2">Uncharacterized protein</fullName>
    </submittedName>
</protein>
<accession>A0ABP4MZW1</accession>
<name>A0ABP4MZW1_9ACTN</name>
<reference evidence="3" key="1">
    <citation type="journal article" date="2019" name="Int. J. Syst. Evol. Microbiol.">
        <title>The Global Catalogue of Microorganisms (GCM) 10K type strain sequencing project: providing services to taxonomists for standard genome sequencing and annotation.</title>
        <authorList>
            <consortium name="The Broad Institute Genomics Platform"/>
            <consortium name="The Broad Institute Genome Sequencing Center for Infectious Disease"/>
            <person name="Wu L."/>
            <person name="Ma J."/>
        </authorList>
    </citation>
    <scope>NUCLEOTIDE SEQUENCE [LARGE SCALE GENOMIC DNA]</scope>
    <source>
        <strain evidence="3">JCM 15933</strain>
    </source>
</reference>
<gene>
    <name evidence="2" type="ORF">GCM10009827_087410</name>
</gene>
<evidence type="ECO:0000313" key="3">
    <source>
        <dbReference type="Proteomes" id="UP001501470"/>
    </source>
</evidence>
<sequence length="163" mass="17914">MQLVVAVEPRLVAGRARASGMPRPCKSLRMDLDPRAAWNRVCAAAPPADGLAGDRHLWAVVDLLTTISAYGTESAVEQRTAVEIEQAAAAHDYFGLPRLGAWIRRLPEQAFVIEYSVLLREYMSMIVVDDHEVLWGAMERKLAERPTTSSGPDKDTAAGQERS</sequence>
<evidence type="ECO:0000256" key="1">
    <source>
        <dbReference type="SAM" id="MobiDB-lite"/>
    </source>
</evidence>
<proteinExistence type="predicted"/>
<feature type="compositionally biased region" description="Basic and acidic residues" evidence="1">
    <location>
        <begin position="152"/>
        <end position="163"/>
    </location>
</feature>
<dbReference type="EMBL" id="BAAAQD010000023">
    <property type="protein sequence ID" value="GAA1553235.1"/>
    <property type="molecule type" value="Genomic_DNA"/>
</dbReference>
<keyword evidence="3" id="KW-1185">Reference proteome</keyword>
<dbReference type="Proteomes" id="UP001501470">
    <property type="component" value="Unassembled WGS sequence"/>
</dbReference>
<feature type="region of interest" description="Disordered" evidence="1">
    <location>
        <begin position="143"/>
        <end position="163"/>
    </location>
</feature>
<organism evidence="2 3">
    <name type="scientific">Dactylosporangium maewongense</name>
    <dbReference type="NCBI Taxonomy" id="634393"/>
    <lineage>
        <taxon>Bacteria</taxon>
        <taxon>Bacillati</taxon>
        <taxon>Actinomycetota</taxon>
        <taxon>Actinomycetes</taxon>
        <taxon>Micromonosporales</taxon>
        <taxon>Micromonosporaceae</taxon>
        <taxon>Dactylosporangium</taxon>
    </lineage>
</organism>
<comment type="caution">
    <text evidence="2">The sequence shown here is derived from an EMBL/GenBank/DDBJ whole genome shotgun (WGS) entry which is preliminary data.</text>
</comment>